<dbReference type="CDD" id="cd16916">
    <property type="entry name" value="HATPase_CheA-like"/>
    <property type="match status" value="1"/>
</dbReference>
<dbReference type="SMART" id="SM00073">
    <property type="entry name" value="HPT"/>
    <property type="match status" value="1"/>
</dbReference>
<dbReference type="EMBL" id="JBHUFA010000015">
    <property type="protein sequence ID" value="MFD1697265.1"/>
    <property type="molecule type" value="Genomic_DNA"/>
</dbReference>
<evidence type="ECO:0000256" key="7">
    <source>
        <dbReference type="ARBA" id="ARBA00022741"/>
    </source>
</evidence>
<evidence type="ECO:0000256" key="5">
    <source>
        <dbReference type="ARBA" id="ARBA00022553"/>
    </source>
</evidence>
<dbReference type="InterPro" id="IPR008207">
    <property type="entry name" value="Sig_transdc_His_kin_Hpt_dom"/>
</dbReference>
<dbReference type="InterPro" id="IPR005467">
    <property type="entry name" value="His_kinase_dom"/>
</dbReference>
<dbReference type="InterPro" id="IPR002545">
    <property type="entry name" value="CheW-lke_dom"/>
</dbReference>
<dbReference type="InterPro" id="IPR036641">
    <property type="entry name" value="HPT_dom_sf"/>
</dbReference>
<dbReference type="SUPFAM" id="SSF47226">
    <property type="entry name" value="Histidine-containing phosphotransfer domain, HPT domain"/>
    <property type="match status" value="1"/>
</dbReference>
<evidence type="ECO:0000256" key="10">
    <source>
        <dbReference type="ARBA" id="ARBA00023012"/>
    </source>
</evidence>
<dbReference type="SMART" id="SM00387">
    <property type="entry name" value="HATPase_c"/>
    <property type="match status" value="1"/>
</dbReference>
<comment type="caution">
    <text evidence="18">The sequence shown here is derived from an EMBL/GenBank/DDBJ whole genome shotgun (WGS) entry which is preliminary data.</text>
</comment>
<evidence type="ECO:0000256" key="13">
    <source>
        <dbReference type="SAM" id="Coils"/>
    </source>
</evidence>
<dbReference type="InterPro" id="IPR037006">
    <property type="entry name" value="CheA-like_homodim_sf"/>
</dbReference>
<dbReference type="PROSITE" id="PS50894">
    <property type="entry name" value="HPT"/>
    <property type="match status" value="1"/>
</dbReference>
<dbReference type="InterPro" id="IPR004105">
    <property type="entry name" value="CheA-like_dim"/>
</dbReference>
<dbReference type="RefSeq" id="WP_149893513.1">
    <property type="nucleotide sequence ID" value="NZ_JBHUFA010000015.1"/>
</dbReference>
<evidence type="ECO:0000259" key="16">
    <source>
        <dbReference type="PROSITE" id="PS50851"/>
    </source>
</evidence>
<dbReference type="PRINTS" id="PR00344">
    <property type="entry name" value="BCTRLSENSOR"/>
</dbReference>
<evidence type="ECO:0000256" key="3">
    <source>
        <dbReference type="ARBA" id="ARBA00021495"/>
    </source>
</evidence>
<evidence type="ECO:0000256" key="6">
    <source>
        <dbReference type="ARBA" id="ARBA00022679"/>
    </source>
</evidence>
<reference evidence="19" key="1">
    <citation type="journal article" date="2019" name="Int. J. Syst. Evol. Microbiol.">
        <title>The Global Catalogue of Microorganisms (GCM) 10K type strain sequencing project: providing services to taxonomists for standard genome sequencing and annotation.</title>
        <authorList>
            <consortium name="The Broad Institute Genomics Platform"/>
            <consortium name="The Broad Institute Genome Sequencing Center for Infectious Disease"/>
            <person name="Wu L."/>
            <person name="Ma J."/>
        </authorList>
    </citation>
    <scope>NUCLEOTIDE SEQUENCE [LARGE SCALE GENOMIC DNA]</scope>
    <source>
        <strain evidence="19">JCM 3369</strain>
    </source>
</reference>
<dbReference type="Pfam" id="PF02518">
    <property type="entry name" value="HATPase_c"/>
    <property type="match status" value="1"/>
</dbReference>
<dbReference type="Gene3D" id="1.10.287.560">
    <property type="entry name" value="Histidine kinase CheA-like, homodimeric domain"/>
    <property type="match status" value="1"/>
</dbReference>
<feature type="compositionally biased region" description="Low complexity" evidence="14">
    <location>
        <begin position="279"/>
        <end position="301"/>
    </location>
</feature>
<dbReference type="EC" id="2.7.13.3" evidence="2"/>
<keyword evidence="19" id="KW-1185">Reference proteome</keyword>
<evidence type="ECO:0000256" key="2">
    <source>
        <dbReference type="ARBA" id="ARBA00012438"/>
    </source>
</evidence>
<evidence type="ECO:0000256" key="14">
    <source>
        <dbReference type="SAM" id="MobiDB-lite"/>
    </source>
</evidence>
<name>A0ABW4K3Y9_9HYPH</name>
<evidence type="ECO:0000313" key="19">
    <source>
        <dbReference type="Proteomes" id="UP001597327"/>
    </source>
</evidence>
<keyword evidence="7" id="KW-0547">Nucleotide-binding</keyword>
<evidence type="ECO:0000256" key="4">
    <source>
        <dbReference type="ARBA" id="ARBA00022500"/>
    </source>
</evidence>
<evidence type="ECO:0000256" key="9">
    <source>
        <dbReference type="ARBA" id="ARBA00022840"/>
    </source>
</evidence>
<dbReference type="Pfam" id="PF01584">
    <property type="entry name" value="CheW"/>
    <property type="match status" value="1"/>
</dbReference>
<dbReference type="InterPro" id="IPR036097">
    <property type="entry name" value="HisK_dim/P_sf"/>
</dbReference>
<feature type="domain" description="HPt" evidence="17">
    <location>
        <begin position="7"/>
        <end position="111"/>
    </location>
</feature>
<accession>A0ABW4K3Y9</accession>
<comment type="function">
    <text evidence="11">Involved in the transmission of sensory signals from the chemoreceptors to the flagellar motors. CheA is autophosphorylated; it can transfer its phosphate group to either CheB or CheY.</text>
</comment>
<feature type="region of interest" description="Disordered" evidence="14">
    <location>
        <begin position="254"/>
        <end position="301"/>
    </location>
</feature>
<dbReference type="Gene3D" id="2.30.30.40">
    <property type="entry name" value="SH3 Domains"/>
    <property type="match status" value="1"/>
</dbReference>
<evidence type="ECO:0000259" key="15">
    <source>
        <dbReference type="PROSITE" id="PS50109"/>
    </source>
</evidence>
<dbReference type="PANTHER" id="PTHR43395">
    <property type="entry name" value="SENSOR HISTIDINE KINASE CHEA"/>
    <property type="match status" value="1"/>
</dbReference>
<dbReference type="GO" id="GO:0004673">
    <property type="term" value="F:protein histidine kinase activity"/>
    <property type="evidence" value="ECO:0007669"/>
    <property type="project" value="UniProtKB-EC"/>
</dbReference>
<dbReference type="CDD" id="cd00731">
    <property type="entry name" value="CheA_reg"/>
    <property type="match status" value="1"/>
</dbReference>
<dbReference type="PROSITE" id="PS50109">
    <property type="entry name" value="HIS_KIN"/>
    <property type="match status" value="1"/>
</dbReference>
<dbReference type="SUPFAM" id="SSF50341">
    <property type="entry name" value="CheW-like"/>
    <property type="match status" value="1"/>
</dbReference>
<dbReference type="PROSITE" id="PS50851">
    <property type="entry name" value="CHEW"/>
    <property type="match status" value="1"/>
</dbReference>
<dbReference type="Pfam" id="PF01627">
    <property type="entry name" value="Hpt"/>
    <property type="match status" value="1"/>
</dbReference>
<dbReference type="Pfam" id="PF02895">
    <property type="entry name" value="H-kinase_dim"/>
    <property type="match status" value="1"/>
</dbReference>
<gene>
    <name evidence="18" type="ORF">ACFSC7_17245</name>
</gene>
<dbReference type="SUPFAM" id="SSF47384">
    <property type="entry name" value="Homodimeric domain of signal transducing histidine kinase"/>
    <property type="match status" value="1"/>
</dbReference>
<evidence type="ECO:0000256" key="11">
    <source>
        <dbReference type="ARBA" id="ARBA00035100"/>
    </source>
</evidence>
<dbReference type="Proteomes" id="UP001597327">
    <property type="component" value="Unassembled WGS sequence"/>
</dbReference>
<keyword evidence="5 12" id="KW-0597">Phosphoprotein</keyword>
<keyword evidence="10" id="KW-0902">Two-component regulatory system</keyword>
<feature type="domain" description="CheW-like" evidence="16">
    <location>
        <begin position="570"/>
        <end position="706"/>
    </location>
</feature>
<feature type="domain" description="Histidine kinase" evidence="15">
    <location>
        <begin position="317"/>
        <end position="568"/>
    </location>
</feature>
<dbReference type="CDD" id="cd00088">
    <property type="entry name" value="HPT"/>
    <property type="match status" value="1"/>
</dbReference>
<dbReference type="PANTHER" id="PTHR43395:SF10">
    <property type="entry name" value="CHEMOTAXIS PROTEIN CHEA"/>
    <property type="match status" value="1"/>
</dbReference>
<sequence length="725" mass="77269">MSSDGSSGSDFERFRVTFFEECNEILADLEVHLTQLQEEALDVEGLNAVFRAAHSIKAGAGAFGFTRLVTFTHSFEALLDKLRDGQIEQSPHIADVLIRGGDILAELVTAAQEEREVAADFTAPILAEIAEVMDEGGGAAAVASAAAAAVGPASAADVEPNGPRSWQITLAPGPDLFKNATEPLLLIRELQGLGDLIVRCNSDALPTLRRMDPELSYLGWVFTLESTCTRQDIQEVFEFVDDTCSIDIEDVTGRTPRATTSQEEEDGFGLFEPLESDSAPEAGMAQAEGGQPAPAPPVGAARAPAAAAAGAPASKPAAASSIRVELNRIDRLVNTVGELVITQAMLSQELGELADYLGRQPIAGQEALAALTRELQECVMAIRMQPVKSVFARMPRLVRDLSGKLGKKINLRMSGEHTEVDKTIIEELADPLTHMIRNSIDHGMEMPADRVAVGKPEEGTIELSAAHVGGNIVISVSDDGAGINRERVLRKAMEKGIVPADAVLSDHEIDELIFAPGFSTADQVTDISGRGVGMDVVRRNIMGIGGRIQVTSHPARGTRFNLLIPLTLAVLDGMIVAVGNQRYILPITSIVESFRPDPTQLRFLDDRTQLVSIRGEFIRIIKLCDLFHVPDAVHDPARGLVVLVEVAGGGKVGIVVDELIGQQQIVIKSLNDNFDPVEGISGATILGNGKVALILDIEQLAIMRADVSSGRLPPDPGPAALVAAE</sequence>
<evidence type="ECO:0000259" key="17">
    <source>
        <dbReference type="PROSITE" id="PS50894"/>
    </source>
</evidence>
<dbReference type="SUPFAM" id="SSF55874">
    <property type="entry name" value="ATPase domain of HSP90 chaperone/DNA topoisomerase II/histidine kinase"/>
    <property type="match status" value="1"/>
</dbReference>
<keyword evidence="13" id="KW-0175">Coiled coil</keyword>
<dbReference type="InterPro" id="IPR003594">
    <property type="entry name" value="HATPase_dom"/>
</dbReference>
<evidence type="ECO:0000313" key="18">
    <source>
        <dbReference type="EMBL" id="MFD1697265.1"/>
    </source>
</evidence>
<comment type="catalytic activity">
    <reaction evidence="1">
        <text>ATP + protein L-histidine = ADP + protein N-phospho-L-histidine.</text>
        <dbReference type="EC" id="2.7.13.3"/>
    </reaction>
</comment>
<dbReference type="InterPro" id="IPR036061">
    <property type="entry name" value="CheW-like_dom_sf"/>
</dbReference>
<dbReference type="InterPro" id="IPR036890">
    <property type="entry name" value="HATPase_C_sf"/>
</dbReference>
<organism evidence="18 19">
    <name type="scientific">Roseibium aestuarii</name>
    <dbReference type="NCBI Taxonomy" id="2600299"/>
    <lineage>
        <taxon>Bacteria</taxon>
        <taxon>Pseudomonadati</taxon>
        <taxon>Pseudomonadota</taxon>
        <taxon>Alphaproteobacteria</taxon>
        <taxon>Hyphomicrobiales</taxon>
        <taxon>Stappiaceae</taxon>
        <taxon>Roseibium</taxon>
    </lineage>
</organism>
<proteinExistence type="predicted"/>
<keyword evidence="6 18" id="KW-0808">Transferase</keyword>
<feature type="coiled-coil region" evidence="13">
    <location>
        <begin position="19"/>
        <end position="46"/>
    </location>
</feature>
<feature type="modified residue" description="Phosphohistidine" evidence="12">
    <location>
        <position position="54"/>
    </location>
</feature>
<dbReference type="SMART" id="SM00260">
    <property type="entry name" value="CheW"/>
    <property type="match status" value="1"/>
</dbReference>
<protein>
    <recommendedName>
        <fullName evidence="3">Chemotaxis protein CheA</fullName>
        <ecNumber evidence="2">2.7.13.3</ecNumber>
    </recommendedName>
</protein>
<dbReference type="SMART" id="SM01231">
    <property type="entry name" value="H-kinase_dim"/>
    <property type="match status" value="1"/>
</dbReference>
<dbReference type="InterPro" id="IPR004358">
    <property type="entry name" value="Sig_transdc_His_kin-like_C"/>
</dbReference>
<keyword evidence="8" id="KW-0418">Kinase</keyword>
<dbReference type="InterPro" id="IPR051315">
    <property type="entry name" value="Bact_Chemotaxis_CheA"/>
</dbReference>
<evidence type="ECO:0000256" key="8">
    <source>
        <dbReference type="ARBA" id="ARBA00022777"/>
    </source>
</evidence>
<keyword evidence="4" id="KW-0145">Chemotaxis</keyword>
<dbReference type="Gene3D" id="3.30.565.10">
    <property type="entry name" value="Histidine kinase-like ATPase, C-terminal domain"/>
    <property type="match status" value="1"/>
</dbReference>
<evidence type="ECO:0000256" key="12">
    <source>
        <dbReference type="PROSITE-ProRule" id="PRU00110"/>
    </source>
</evidence>
<dbReference type="Gene3D" id="1.20.120.160">
    <property type="entry name" value="HPT domain"/>
    <property type="match status" value="1"/>
</dbReference>
<evidence type="ECO:0000256" key="1">
    <source>
        <dbReference type="ARBA" id="ARBA00000085"/>
    </source>
</evidence>
<keyword evidence="9" id="KW-0067">ATP-binding</keyword>